<dbReference type="EMBL" id="CAJNOQ010004230">
    <property type="protein sequence ID" value="CAF1050206.1"/>
    <property type="molecule type" value="Genomic_DNA"/>
</dbReference>
<keyword evidence="3 4" id="KW-0808">Transferase</keyword>
<dbReference type="EMBL" id="CAJNOK010007440">
    <property type="protein sequence ID" value="CAF1034354.1"/>
    <property type="molecule type" value="Genomic_DNA"/>
</dbReference>
<feature type="transmembrane region" description="Helical" evidence="5">
    <location>
        <begin position="516"/>
        <end position="537"/>
    </location>
</feature>
<dbReference type="InterPro" id="IPR050271">
    <property type="entry name" value="UDP-glycosyltransferase"/>
</dbReference>
<keyword evidence="11" id="KW-1185">Reference proteome</keyword>
<evidence type="ECO:0000313" key="7">
    <source>
        <dbReference type="EMBL" id="CAF1034354.1"/>
    </source>
</evidence>
<evidence type="ECO:0000256" key="5">
    <source>
        <dbReference type="SAM" id="Phobius"/>
    </source>
</evidence>
<evidence type="ECO:0000256" key="2">
    <source>
        <dbReference type="ARBA" id="ARBA00022676"/>
    </source>
</evidence>
<dbReference type="PROSITE" id="PS00375">
    <property type="entry name" value="UDPGT"/>
    <property type="match status" value="1"/>
</dbReference>
<dbReference type="Pfam" id="PF00201">
    <property type="entry name" value="UDPGT"/>
    <property type="match status" value="1"/>
</dbReference>
<comment type="caution">
    <text evidence="8">The sequence shown here is derived from an EMBL/GenBank/DDBJ whole genome shotgun (WGS) entry which is preliminary data.</text>
</comment>
<keyword evidence="6" id="KW-0732">Signal</keyword>
<evidence type="ECO:0000313" key="10">
    <source>
        <dbReference type="EMBL" id="CAF3819827.1"/>
    </source>
</evidence>
<evidence type="ECO:0000256" key="6">
    <source>
        <dbReference type="SAM" id="SignalP"/>
    </source>
</evidence>
<dbReference type="OrthoDB" id="5835829at2759"/>
<dbReference type="EMBL" id="CAJOBA010007451">
    <property type="protein sequence ID" value="CAF3802617.1"/>
    <property type="molecule type" value="Genomic_DNA"/>
</dbReference>
<protein>
    <recommendedName>
        <fullName evidence="12">Glucuronosyltransferase</fullName>
    </recommendedName>
</protein>
<sequence length="549" mass="62389">MPYSCVVLIILLSTIPQSFCLNALFIGIGAAGHVTPLFELAKAMNKHNVTFLTQQMAQSYIDLKSYSSSSFRVVYDNDSSDALIVEKNREQQVWSHLANRSLLDALIQVTPIFGQMSISVLNKTIHILMSEQFDVIVASRVVIGVSVLCEKTNTPCVMQQPAAFPNIFDFNVPNVCALLSSKDLTQFGQRIYNVVFTIRIMTKMVPKLVPALYKLFQSIPRIPGPFYDIFTLQNFRFSQSKCLNLISMPPTFFTPSYSYHHTKYLGAFVNETLVKNVDNDLTRWIKAKPFSSILYGAFGSSSLILHERMYNLISGLATFLLQTNGSSLVLGFLSANYLMYQTVLKDLVDVELRDVLNDDKRVRIENGFVNQKWILQQDSVKVFLSHCGMGSCLEALYFTKPILCMPFTSDQFANGFTITNLNVGQSLLVPPSMWQSLIRPYDFYQYTFTASSVTNKLLTLWSDAKYEKAAQLMSLEMKHAGGLKRAVEEIEFFVNLHGDLDRFAPFQSTLSFYQRYMLDILFIFTVLPGIVIIYITLKCCKRRRKQKTD</sequence>
<dbReference type="Proteomes" id="UP000681722">
    <property type="component" value="Unassembled WGS sequence"/>
</dbReference>
<evidence type="ECO:0008006" key="12">
    <source>
        <dbReference type="Google" id="ProtNLM"/>
    </source>
</evidence>
<dbReference type="PANTHER" id="PTHR48043">
    <property type="entry name" value="EG:EG0003.4 PROTEIN-RELATED"/>
    <property type="match status" value="1"/>
</dbReference>
<keyword evidence="2 4" id="KW-0328">Glycosyltransferase</keyword>
<evidence type="ECO:0000256" key="1">
    <source>
        <dbReference type="ARBA" id="ARBA00009995"/>
    </source>
</evidence>
<dbReference type="Proteomes" id="UP000663829">
    <property type="component" value="Unassembled WGS sequence"/>
</dbReference>
<accession>A0A814KE91</accession>
<dbReference type="EMBL" id="CAJOBC010004230">
    <property type="protein sequence ID" value="CAF3819827.1"/>
    <property type="molecule type" value="Genomic_DNA"/>
</dbReference>
<evidence type="ECO:0000256" key="3">
    <source>
        <dbReference type="ARBA" id="ARBA00022679"/>
    </source>
</evidence>
<dbReference type="GO" id="GO:0008194">
    <property type="term" value="F:UDP-glycosyltransferase activity"/>
    <property type="evidence" value="ECO:0007669"/>
    <property type="project" value="InterPro"/>
</dbReference>
<dbReference type="Proteomes" id="UP000682733">
    <property type="component" value="Unassembled WGS sequence"/>
</dbReference>
<gene>
    <name evidence="8" type="ORF">GPM918_LOCUS16242</name>
    <name evidence="7" type="ORF">OVA965_LOCUS16153</name>
    <name evidence="10" type="ORF">SRO942_LOCUS16242</name>
    <name evidence="9" type="ORF">TMI583_LOCUS16162</name>
</gene>
<keyword evidence="5" id="KW-0812">Transmembrane</keyword>
<dbReference type="InterPro" id="IPR002213">
    <property type="entry name" value="UDP_glucos_trans"/>
</dbReference>
<evidence type="ECO:0000313" key="9">
    <source>
        <dbReference type="EMBL" id="CAF3802617.1"/>
    </source>
</evidence>
<keyword evidence="5" id="KW-0472">Membrane</keyword>
<dbReference type="CDD" id="cd03784">
    <property type="entry name" value="GT1_Gtf-like"/>
    <property type="match status" value="1"/>
</dbReference>
<organism evidence="8 11">
    <name type="scientific">Didymodactylos carnosus</name>
    <dbReference type="NCBI Taxonomy" id="1234261"/>
    <lineage>
        <taxon>Eukaryota</taxon>
        <taxon>Metazoa</taxon>
        <taxon>Spiralia</taxon>
        <taxon>Gnathifera</taxon>
        <taxon>Rotifera</taxon>
        <taxon>Eurotatoria</taxon>
        <taxon>Bdelloidea</taxon>
        <taxon>Philodinida</taxon>
        <taxon>Philodinidae</taxon>
        <taxon>Didymodactylos</taxon>
    </lineage>
</organism>
<evidence type="ECO:0000313" key="8">
    <source>
        <dbReference type="EMBL" id="CAF1050206.1"/>
    </source>
</evidence>
<dbReference type="Gene3D" id="3.40.50.2000">
    <property type="entry name" value="Glycogen Phosphorylase B"/>
    <property type="match status" value="2"/>
</dbReference>
<name>A0A814KE91_9BILA</name>
<evidence type="ECO:0000256" key="4">
    <source>
        <dbReference type="RuleBase" id="RU003718"/>
    </source>
</evidence>
<comment type="similarity">
    <text evidence="1 4">Belongs to the UDP-glycosyltransferase family.</text>
</comment>
<keyword evidence="5" id="KW-1133">Transmembrane helix</keyword>
<dbReference type="InterPro" id="IPR035595">
    <property type="entry name" value="UDP_glycos_trans_CS"/>
</dbReference>
<evidence type="ECO:0000313" key="11">
    <source>
        <dbReference type="Proteomes" id="UP000663829"/>
    </source>
</evidence>
<feature type="signal peptide" evidence="6">
    <location>
        <begin position="1"/>
        <end position="20"/>
    </location>
</feature>
<dbReference type="PANTHER" id="PTHR48043:SF145">
    <property type="entry name" value="FI06409P-RELATED"/>
    <property type="match status" value="1"/>
</dbReference>
<feature type="chain" id="PRO_5035601017" description="Glucuronosyltransferase" evidence="6">
    <location>
        <begin position="21"/>
        <end position="549"/>
    </location>
</feature>
<dbReference type="AlphaFoldDB" id="A0A814KE91"/>
<proteinExistence type="inferred from homology"/>
<dbReference type="SUPFAM" id="SSF53756">
    <property type="entry name" value="UDP-Glycosyltransferase/glycogen phosphorylase"/>
    <property type="match status" value="1"/>
</dbReference>
<reference evidence="8" key="1">
    <citation type="submission" date="2021-02" db="EMBL/GenBank/DDBJ databases">
        <authorList>
            <person name="Nowell W R."/>
        </authorList>
    </citation>
    <scope>NUCLEOTIDE SEQUENCE</scope>
</reference>
<dbReference type="Proteomes" id="UP000677228">
    <property type="component" value="Unassembled WGS sequence"/>
</dbReference>